<evidence type="ECO:0000313" key="12">
    <source>
        <dbReference type="Proteomes" id="UP001055634"/>
    </source>
</evidence>
<dbReference type="EC" id="2.4.2.12" evidence="6"/>
<evidence type="ECO:0000313" key="11">
    <source>
        <dbReference type="EMBL" id="UTC28291.1"/>
    </source>
</evidence>
<dbReference type="Pfam" id="PF18127">
    <property type="entry name" value="NAMPT_N"/>
    <property type="match status" value="1"/>
</dbReference>
<feature type="domain" description="Nicotinate/nicotinamide phosphoribosyltransferase" evidence="9">
    <location>
        <begin position="185"/>
        <end position="427"/>
    </location>
</feature>
<comment type="catalytic activity">
    <reaction evidence="8">
        <text>beta-nicotinamide D-ribonucleotide + diphosphate = 5-phospho-alpha-D-ribose 1-diphosphate + nicotinamide + H(+)</text>
        <dbReference type="Rhea" id="RHEA:16149"/>
        <dbReference type="ChEBI" id="CHEBI:14649"/>
        <dbReference type="ChEBI" id="CHEBI:15378"/>
        <dbReference type="ChEBI" id="CHEBI:17154"/>
        <dbReference type="ChEBI" id="CHEBI:33019"/>
        <dbReference type="ChEBI" id="CHEBI:58017"/>
        <dbReference type="EC" id="2.4.2.12"/>
    </reaction>
    <physiologicalReaction direction="right-to-left" evidence="8">
        <dbReference type="Rhea" id="RHEA:16151"/>
    </physiologicalReaction>
</comment>
<dbReference type="NCBIfam" id="NF006629">
    <property type="entry name" value="PRK09198.1"/>
    <property type="match status" value="1"/>
</dbReference>
<proteinExistence type="inferred from homology"/>
<keyword evidence="3 11" id="KW-0328">Glycosyltransferase</keyword>
<dbReference type="InterPro" id="IPR041529">
    <property type="entry name" value="DUF5598"/>
</dbReference>
<evidence type="ECO:0000259" key="9">
    <source>
        <dbReference type="Pfam" id="PF04095"/>
    </source>
</evidence>
<gene>
    <name evidence="11" type="ORF">GURKE_02600</name>
</gene>
<evidence type="ECO:0000256" key="4">
    <source>
        <dbReference type="ARBA" id="ARBA00022679"/>
    </source>
</evidence>
<dbReference type="InterPro" id="IPR016471">
    <property type="entry name" value="Nicotinamide_PRibTrfase"/>
</dbReference>
<dbReference type="Proteomes" id="UP001055634">
    <property type="component" value="Segment"/>
</dbReference>
<feature type="domain" description="Nicotinamide phosphoribosyltransferase N-terminal" evidence="10">
    <location>
        <begin position="20"/>
        <end position="113"/>
    </location>
</feature>
<comment type="pathway">
    <text evidence="5">Cofactor biosynthesis; NAD(+) biosynthesis; nicotinamide D-ribonucleotide from 5-phospho-alpha-D-ribose 1-diphosphate and nicotinamide: step 1/1.</text>
</comment>
<evidence type="ECO:0000256" key="7">
    <source>
        <dbReference type="ARBA" id="ARBA00035036"/>
    </source>
</evidence>
<dbReference type="PIRSF" id="PIRSF005943">
    <property type="entry name" value="NMPRT"/>
    <property type="match status" value="1"/>
</dbReference>
<dbReference type="SUPFAM" id="SSF51690">
    <property type="entry name" value="Nicotinate/Quinolinate PRTase C-terminal domain-like"/>
    <property type="match status" value="1"/>
</dbReference>
<evidence type="ECO:0000259" key="10">
    <source>
        <dbReference type="Pfam" id="PF18127"/>
    </source>
</evidence>
<dbReference type="InterPro" id="IPR041525">
    <property type="entry name" value="N/Namide_PRibTrfase"/>
</dbReference>
<protein>
    <recommendedName>
        <fullName evidence="7">Nicotinamide phosphoribosyltransferase</fullName>
        <ecNumber evidence="6">2.4.2.12</ecNumber>
    </recommendedName>
</protein>
<keyword evidence="4" id="KW-0808">Transferase</keyword>
<dbReference type="PANTHER" id="PTHR43816:SF1">
    <property type="entry name" value="NICOTINAMIDE PHOSPHORIBOSYLTRANSFERASE"/>
    <property type="match status" value="1"/>
</dbReference>
<dbReference type="InterPro" id="IPR036068">
    <property type="entry name" value="Nicotinate_pribotase-like_C"/>
</dbReference>
<sequence length="476" mass="53363">MTMPHDTDNLPNYLAPLPYNLIADTDSYKLGHWRLYRKGTTTVYSYIESRGGRYGEVMFAGLQQLLYEKLGQPITREQVEEMAAFVPAHGLPFNREGWEIILNEYGGRLPLLIKSVPEGLVVPTKNALFSIENLDPRLPWLTSYLETMILRDLWTACTIATRIFFMTRRINTHWGQFSDNPMSPFALLDFSSRGTMGYDHSEIGGIAYLFHFMGSDNVPAVRAANYYYFDNMSGYSVMAGEHSISCSFGRDNDDDYIRNSLEVVDPKTPLSLVGDSWDIFKFAQKVVTNHKELIINKEISFVTRPDSGDIPTVLPPVFQTLAAGFGTDRNAKGRDVIRYGAKVLQGDGMNEDTHMQPFELADALGIAPDSVITAAGGGLMTADLDRDVNKWAMKASEMIIDGERVDIYKDPITDPGKKSKRGRFGLVRDENGAFQTINRVNDAEDRADLIEARFYKGDVINASTLAQVRERVAAQL</sequence>
<comment type="similarity">
    <text evidence="1">Belongs to the NAPRTase family.</text>
</comment>
<dbReference type="Gene3D" id="3.20.20.70">
    <property type="entry name" value="Aldolase class I"/>
    <property type="match status" value="1"/>
</dbReference>
<evidence type="ECO:0000256" key="2">
    <source>
        <dbReference type="ARBA" id="ARBA00022642"/>
    </source>
</evidence>
<dbReference type="EMBL" id="ON529850">
    <property type="protein sequence ID" value="UTC28291.1"/>
    <property type="molecule type" value="Genomic_DNA"/>
</dbReference>
<dbReference type="InterPro" id="IPR013785">
    <property type="entry name" value="Aldolase_TIM"/>
</dbReference>
<dbReference type="PANTHER" id="PTHR43816">
    <property type="entry name" value="NICOTINAMIDE PHOSPHORIBOSYLTRANSFERASE"/>
    <property type="match status" value="1"/>
</dbReference>
<accession>A0A9E7N4Z8</accession>
<evidence type="ECO:0000256" key="1">
    <source>
        <dbReference type="ARBA" id="ARBA00010897"/>
    </source>
</evidence>
<dbReference type="GO" id="GO:0009435">
    <property type="term" value="P:NAD+ biosynthetic process"/>
    <property type="evidence" value="ECO:0007669"/>
    <property type="project" value="InterPro"/>
</dbReference>
<name>A0A9E7N4Z8_9CAUD</name>
<evidence type="ECO:0000256" key="8">
    <source>
        <dbReference type="ARBA" id="ARBA00047835"/>
    </source>
</evidence>
<organism evidence="11 12">
    <name type="scientific">Brevundimonas phage vB_BpoS-Gurke</name>
    <dbReference type="NCBI Taxonomy" id="2948599"/>
    <lineage>
        <taxon>Viruses</taxon>
        <taxon>Duplodnaviria</taxon>
        <taxon>Heunggongvirae</taxon>
        <taxon>Uroviricota</taxon>
        <taxon>Caudoviricetes</taxon>
        <taxon>Jeanschmidtviridae</taxon>
        <taxon>Kikimoravirus</taxon>
        <taxon>Kikimoravirus gurke</taxon>
    </lineage>
</organism>
<evidence type="ECO:0000256" key="6">
    <source>
        <dbReference type="ARBA" id="ARBA00035024"/>
    </source>
</evidence>
<evidence type="ECO:0000256" key="5">
    <source>
        <dbReference type="ARBA" id="ARBA00035007"/>
    </source>
</evidence>
<keyword evidence="2" id="KW-0662">Pyridine nucleotide biosynthesis</keyword>
<evidence type="ECO:0000256" key="3">
    <source>
        <dbReference type="ARBA" id="ARBA00022676"/>
    </source>
</evidence>
<keyword evidence="12" id="KW-1185">Reference proteome</keyword>
<dbReference type="Pfam" id="PF04095">
    <property type="entry name" value="NAPRTase"/>
    <property type="match status" value="1"/>
</dbReference>
<reference evidence="11" key="1">
    <citation type="submission" date="2022-04" db="EMBL/GenBank/DDBJ databases">
        <authorList>
            <person name="Friedrich I."/>
            <person name="Schneider D."/>
            <person name="Poehlein A."/>
            <person name="Hertel R."/>
            <person name="Daniel R."/>
        </authorList>
    </citation>
    <scope>NUCLEOTIDE SEQUENCE</scope>
</reference>
<dbReference type="GO" id="GO:0047280">
    <property type="term" value="F:nicotinamide phosphoribosyltransferase activity"/>
    <property type="evidence" value="ECO:0007669"/>
    <property type="project" value="UniProtKB-EC"/>
</dbReference>